<dbReference type="RefSeq" id="WP_066965082.1">
    <property type="nucleotide sequence ID" value="NZ_CP023449.1"/>
</dbReference>
<evidence type="ECO:0000259" key="2">
    <source>
        <dbReference type="Pfam" id="PF00440"/>
    </source>
</evidence>
<gene>
    <name evidence="3" type="ORF">COO09_16500</name>
</gene>
<name>A0A2A4FQR9_9SPHN</name>
<dbReference type="Proteomes" id="UP000218934">
    <property type="component" value="Unassembled WGS sequence"/>
</dbReference>
<organism evidence="3 4">
    <name type="scientific">Rhizorhabdus dicambivorans</name>
    <dbReference type="NCBI Taxonomy" id="1850238"/>
    <lineage>
        <taxon>Bacteria</taxon>
        <taxon>Pseudomonadati</taxon>
        <taxon>Pseudomonadota</taxon>
        <taxon>Alphaproteobacteria</taxon>
        <taxon>Sphingomonadales</taxon>
        <taxon>Sphingomonadaceae</taxon>
        <taxon>Rhizorhabdus</taxon>
    </lineage>
</organism>
<dbReference type="GO" id="GO:0003677">
    <property type="term" value="F:DNA binding"/>
    <property type="evidence" value="ECO:0007669"/>
    <property type="project" value="UniProtKB-KW"/>
</dbReference>
<accession>A0A2A4FQR9</accession>
<dbReference type="Pfam" id="PF00440">
    <property type="entry name" value="TetR_N"/>
    <property type="match status" value="1"/>
</dbReference>
<reference evidence="3 4" key="1">
    <citation type="submission" date="2017-09" db="EMBL/GenBank/DDBJ databases">
        <title>The Catabolism of 3,6-Dichlorosalicylic acid is Initiated by the Cytochrome P450 Monooxygenase DsmABC in Rhizorhabdus dicambivorans Ndbn-20.</title>
        <authorList>
            <person name="Na L."/>
        </authorList>
    </citation>
    <scope>NUCLEOTIDE SEQUENCE [LARGE SCALE GENOMIC DNA]</scope>
    <source>
        <strain evidence="3 4">Ndbn-20m</strain>
    </source>
</reference>
<dbReference type="Gene3D" id="1.10.357.10">
    <property type="entry name" value="Tetracycline Repressor, domain 2"/>
    <property type="match status" value="1"/>
</dbReference>
<dbReference type="AlphaFoldDB" id="A0A2A4FQR9"/>
<dbReference type="SUPFAM" id="SSF46689">
    <property type="entry name" value="Homeodomain-like"/>
    <property type="match status" value="1"/>
</dbReference>
<comment type="caution">
    <text evidence="3">The sequence shown here is derived from an EMBL/GenBank/DDBJ whole genome shotgun (WGS) entry which is preliminary data.</text>
</comment>
<keyword evidence="1" id="KW-0238">DNA-binding</keyword>
<evidence type="ECO:0000313" key="3">
    <source>
        <dbReference type="EMBL" id="PCE41105.1"/>
    </source>
</evidence>
<dbReference type="InterPro" id="IPR001647">
    <property type="entry name" value="HTH_TetR"/>
</dbReference>
<protein>
    <submittedName>
        <fullName evidence="3">TetR/AcrR family transcriptional regulator</fullName>
    </submittedName>
</protein>
<dbReference type="KEGG" id="rdi:CMV14_16560"/>
<dbReference type="EMBL" id="NWUF01000018">
    <property type="protein sequence ID" value="PCE41105.1"/>
    <property type="molecule type" value="Genomic_DNA"/>
</dbReference>
<dbReference type="InterPro" id="IPR009057">
    <property type="entry name" value="Homeodomain-like_sf"/>
</dbReference>
<keyword evidence="4" id="KW-1185">Reference proteome</keyword>
<proteinExistence type="predicted"/>
<evidence type="ECO:0000313" key="4">
    <source>
        <dbReference type="Proteomes" id="UP000218934"/>
    </source>
</evidence>
<evidence type="ECO:0000256" key="1">
    <source>
        <dbReference type="ARBA" id="ARBA00023125"/>
    </source>
</evidence>
<dbReference type="OrthoDB" id="2356263at2"/>
<feature type="domain" description="HTH tetR-type" evidence="2">
    <location>
        <begin position="17"/>
        <end position="64"/>
    </location>
</feature>
<sequence length="207" mass="23051">MSRRRSNLQGEATRVALLETAEALFGRFGIESVGTRQIGATIGSSNTNIVTYYFGTKDALVEEIIRYRGPAIERRRAELFEMAQKRGSVGLMDLLDCLNRPLLEQTNDAGERSYAAFLASLLRADRADIRLNLAQDYPVSSEIGELLRKALPTRSGQAKIDRLFIVSDMIYSALHLIDHLRCGLGEAEEIFVDALNMMHAALMVQSK</sequence>